<dbReference type="EMBL" id="DAAUNA010000001">
    <property type="protein sequence ID" value="HAF1401847.1"/>
    <property type="molecule type" value="Genomic_DNA"/>
</dbReference>
<evidence type="ECO:0000256" key="2">
    <source>
        <dbReference type="ARBA" id="ARBA00022679"/>
    </source>
</evidence>
<dbReference type="GO" id="GO:1904047">
    <property type="term" value="F:S-adenosyl-L-methionine binding"/>
    <property type="evidence" value="ECO:0007669"/>
    <property type="project" value="TreeGrafter"/>
</dbReference>
<dbReference type="GO" id="GO:0009307">
    <property type="term" value="P:DNA restriction-modification system"/>
    <property type="evidence" value="ECO:0007669"/>
    <property type="project" value="InterPro"/>
</dbReference>
<dbReference type="GO" id="GO:0032259">
    <property type="term" value="P:methylation"/>
    <property type="evidence" value="ECO:0007669"/>
    <property type="project" value="UniProtKB-KW"/>
</dbReference>
<keyword evidence="2" id="KW-0808">Transferase</keyword>
<evidence type="ECO:0000313" key="4">
    <source>
        <dbReference type="EMBL" id="HAF1401847.1"/>
    </source>
</evidence>
<accession>A0A742KTF8</accession>
<gene>
    <name evidence="4" type="ORF">G8M00_000312</name>
</gene>
<name>A0A742KTF8_SALER</name>
<comment type="caution">
    <text evidence="4">The sequence shown here is derived from an EMBL/GenBank/DDBJ whole genome shotgun (WGS) entry which is preliminary data.</text>
</comment>
<dbReference type="Pfam" id="PF02086">
    <property type="entry name" value="MethyltransfD12"/>
    <property type="match status" value="1"/>
</dbReference>
<dbReference type="PANTHER" id="PTHR30481:SF4">
    <property type="entry name" value="SITE-SPECIFIC DNA-METHYLTRANSFERASE (ADENINE-SPECIFIC)"/>
    <property type="match status" value="1"/>
</dbReference>
<dbReference type="InterPro" id="IPR012263">
    <property type="entry name" value="M_m6A_EcoRV"/>
</dbReference>
<dbReference type="GO" id="GO:0043565">
    <property type="term" value="F:sequence-specific DNA binding"/>
    <property type="evidence" value="ECO:0007669"/>
    <property type="project" value="TreeGrafter"/>
</dbReference>
<dbReference type="PIRSF" id="PIRSF000398">
    <property type="entry name" value="M_m6A_EcoRV"/>
    <property type="match status" value="1"/>
</dbReference>
<dbReference type="AlphaFoldDB" id="A0A742KTF8"/>
<evidence type="ECO:0000256" key="3">
    <source>
        <dbReference type="ARBA" id="ARBA00022691"/>
    </source>
</evidence>
<dbReference type="InterPro" id="IPR029063">
    <property type="entry name" value="SAM-dependent_MTases_sf"/>
</dbReference>
<protein>
    <submittedName>
        <fullName evidence="4">DNA adenine methylase</fullName>
    </submittedName>
</protein>
<sequence length="286" mass="31815">MSFAIKHPAIRYHGGKFRLATWIISHFPAHRCYVEPFGGAASVLLKKEPSEAEVYNDLDGDVVNLFRVLRNPATSQALITACALTPYSREEFTNAYTHSDDPVERARRLVVRATMGFGSAGATKGSTGFRLDTRRNSATAQAVWARQPDNLAAVASRFSGVLVENRDAIQCMRDHDTPTTLHFVDPPYVHDTRVEVTKNNAYRFELTNDAHRQLLSVLKSLSGMVIVCGYNSKLYNDSLSSWKRVTRTTTANGRSGSVQRTECIWINPAAQNNQERAHDNRQTGAA</sequence>
<dbReference type="PANTHER" id="PTHR30481">
    <property type="entry name" value="DNA ADENINE METHYLASE"/>
    <property type="match status" value="1"/>
</dbReference>
<reference evidence="4" key="1">
    <citation type="journal article" date="2018" name="Genome Biol.">
        <title>SKESA: strategic k-mer extension for scrupulous assemblies.</title>
        <authorList>
            <person name="Souvorov A."/>
            <person name="Agarwala R."/>
            <person name="Lipman D.J."/>
        </authorList>
    </citation>
    <scope>NUCLEOTIDE SEQUENCE</scope>
    <source>
        <strain evidence="4">MA.CK_93/00017804</strain>
    </source>
</reference>
<proteinExistence type="predicted"/>
<keyword evidence="1 4" id="KW-0489">Methyltransferase</keyword>
<evidence type="ECO:0000256" key="1">
    <source>
        <dbReference type="ARBA" id="ARBA00022603"/>
    </source>
</evidence>
<dbReference type="GO" id="GO:0009007">
    <property type="term" value="F:site-specific DNA-methyltransferase (adenine-specific) activity"/>
    <property type="evidence" value="ECO:0007669"/>
    <property type="project" value="UniProtKB-EC"/>
</dbReference>
<dbReference type="GO" id="GO:0006298">
    <property type="term" value="P:mismatch repair"/>
    <property type="evidence" value="ECO:0007669"/>
    <property type="project" value="TreeGrafter"/>
</dbReference>
<dbReference type="PRINTS" id="PR00505">
    <property type="entry name" value="D12N6MTFRASE"/>
</dbReference>
<keyword evidence="3" id="KW-0949">S-adenosyl-L-methionine</keyword>
<reference evidence="4" key="2">
    <citation type="submission" date="2020-02" db="EMBL/GenBank/DDBJ databases">
        <authorList>
            <consortium name="NCBI Pathogen Detection Project"/>
        </authorList>
    </citation>
    <scope>NUCLEOTIDE SEQUENCE</scope>
    <source>
        <strain evidence="4">MA.CK_93/00017804</strain>
    </source>
</reference>
<dbReference type="Gene3D" id="3.40.50.150">
    <property type="entry name" value="Vaccinia Virus protein VP39"/>
    <property type="match status" value="2"/>
</dbReference>
<dbReference type="SUPFAM" id="SSF53335">
    <property type="entry name" value="S-adenosyl-L-methionine-dependent methyltransferases"/>
    <property type="match status" value="1"/>
</dbReference>
<organism evidence="4">
    <name type="scientific">Salmonella enterica</name>
    <name type="common">Salmonella choleraesuis</name>
    <dbReference type="NCBI Taxonomy" id="28901"/>
    <lineage>
        <taxon>Bacteria</taxon>
        <taxon>Pseudomonadati</taxon>
        <taxon>Pseudomonadota</taxon>
        <taxon>Gammaproteobacteria</taxon>
        <taxon>Enterobacterales</taxon>
        <taxon>Enterobacteriaceae</taxon>
        <taxon>Salmonella</taxon>
    </lineage>
</organism>
<dbReference type="InterPro" id="IPR012327">
    <property type="entry name" value="MeTrfase_D12"/>
</dbReference>